<name>A0ABM3RIN9_SPIOL</name>
<evidence type="ECO:0000256" key="1">
    <source>
        <dbReference type="ARBA" id="ARBA00022737"/>
    </source>
</evidence>
<evidence type="ECO:0000313" key="4">
    <source>
        <dbReference type="RefSeq" id="XP_056695479.1"/>
    </source>
</evidence>
<dbReference type="Pfam" id="PF01535">
    <property type="entry name" value="PPR"/>
    <property type="match status" value="2"/>
</dbReference>
<dbReference type="PANTHER" id="PTHR47926:SF361">
    <property type="entry name" value="PENTACOTRIPEPTIDE-REPEAT REGION OF PRORP DOMAIN-CONTAINING PROTEIN"/>
    <property type="match status" value="1"/>
</dbReference>
<feature type="repeat" description="PPR" evidence="2">
    <location>
        <begin position="243"/>
        <end position="277"/>
    </location>
</feature>
<dbReference type="RefSeq" id="XP_056695479.1">
    <property type="nucleotide sequence ID" value="XM_056839501.1"/>
</dbReference>
<dbReference type="InterPro" id="IPR002885">
    <property type="entry name" value="PPR_rpt"/>
</dbReference>
<keyword evidence="3" id="KW-1185">Reference proteome</keyword>
<gene>
    <name evidence="4" type="primary">LOC110800753</name>
</gene>
<dbReference type="PROSITE" id="PS51375">
    <property type="entry name" value="PPR"/>
    <property type="match status" value="2"/>
</dbReference>
<dbReference type="Gene3D" id="1.25.40.10">
    <property type="entry name" value="Tetratricopeptide repeat domain"/>
    <property type="match status" value="3"/>
</dbReference>
<reference evidence="4" key="2">
    <citation type="submission" date="2025-08" db="UniProtKB">
        <authorList>
            <consortium name="RefSeq"/>
        </authorList>
    </citation>
    <scope>IDENTIFICATION</scope>
    <source>
        <tissue evidence="4">Leaf</tissue>
    </source>
</reference>
<organism evidence="3 4">
    <name type="scientific">Spinacia oleracea</name>
    <name type="common">Spinach</name>
    <dbReference type="NCBI Taxonomy" id="3562"/>
    <lineage>
        <taxon>Eukaryota</taxon>
        <taxon>Viridiplantae</taxon>
        <taxon>Streptophyta</taxon>
        <taxon>Embryophyta</taxon>
        <taxon>Tracheophyta</taxon>
        <taxon>Spermatophyta</taxon>
        <taxon>Magnoliopsida</taxon>
        <taxon>eudicotyledons</taxon>
        <taxon>Gunneridae</taxon>
        <taxon>Pentapetalae</taxon>
        <taxon>Caryophyllales</taxon>
        <taxon>Chenopodiaceae</taxon>
        <taxon>Chenopodioideae</taxon>
        <taxon>Anserineae</taxon>
        <taxon>Spinacia</taxon>
    </lineage>
</organism>
<dbReference type="NCBIfam" id="TIGR00756">
    <property type="entry name" value="PPR"/>
    <property type="match status" value="2"/>
</dbReference>
<dbReference type="GeneID" id="110800753"/>
<dbReference type="InterPro" id="IPR046960">
    <property type="entry name" value="PPR_At4g14850-like_plant"/>
</dbReference>
<evidence type="ECO:0000313" key="3">
    <source>
        <dbReference type="Proteomes" id="UP000813463"/>
    </source>
</evidence>
<dbReference type="Proteomes" id="UP000813463">
    <property type="component" value="Chromosome 3"/>
</dbReference>
<proteinExistence type="predicted"/>
<dbReference type="InterPro" id="IPR011990">
    <property type="entry name" value="TPR-like_helical_dom_sf"/>
</dbReference>
<reference evidence="3" key="1">
    <citation type="journal article" date="2021" name="Nat. Commun.">
        <title>Genomic analyses provide insights into spinach domestication and the genetic basis of agronomic traits.</title>
        <authorList>
            <person name="Cai X."/>
            <person name="Sun X."/>
            <person name="Xu C."/>
            <person name="Sun H."/>
            <person name="Wang X."/>
            <person name="Ge C."/>
            <person name="Zhang Z."/>
            <person name="Wang Q."/>
            <person name="Fei Z."/>
            <person name="Jiao C."/>
            <person name="Wang Q."/>
        </authorList>
    </citation>
    <scope>NUCLEOTIDE SEQUENCE [LARGE SCALE GENOMIC DNA]</scope>
    <source>
        <strain evidence="3">cv. Varoflay</strain>
    </source>
</reference>
<dbReference type="PANTHER" id="PTHR47926">
    <property type="entry name" value="PENTATRICOPEPTIDE REPEAT-CONTAINING PROTEIN"/>
    <property type="match status" value="1"/>
</dbReference>
<keyword evidence="1" id="KW-0677">Repeat</keyword>
<feature type="repeat" description="PPR" evidence="2">
    <location>
        <begin position="348"/>
        <end position="382"/>
    </location>
</feature>
<dbReference type="Pfam" id="PF13041">
    <property type="entry name" value="PPR_2"/>
    <property type="match status" value="1"/>
</dbReference>
<accession>A0ABM3RIN9</accession>
<evidence type="ECO:0000256" key="2">
    <source>
        <dbReference type="PROSITE-ProRule" id="PRU00708"/>
    </source>
</evidence>
<sequence>MYHNLTTTTSSALHSIRQPVYKTTTIAPPPPQQQPQNQTCNNNTALDVLRLMDGLELAVSPDICVSLVVECTRKGDAIEAAELYAHIKKNARIVSFLKTLSGLCLLNRILLMLVTCGCFDIAHQLFDEMPHRNSISLAIVIAELVDNHLFEQALWLFVKMHRRVIYQDNDMGLQVVVVSFLKSCLHLKKVNLGKMLHGWLLRMGYNRGLIVDTALVEFYGKSGCLWEANHVFFDHIRMVDRRDTVLWTGIIVNNCREKCYKEVIRIFQEMGEAGVRMNEYTFSTVLKACGRISSDKSLGQQVHGNAIKLDLGTHVFVMCTLIDMYGRCGLLKDAKKVFDMMDHRSKRNSAGWNAMVTGLIHHGFYIEALKMLYEMEAAGLQPQKSMIDEGLEHKHIVPNMMRSLLSVFFGPSYGNSSAKKVAEQT</sequence>
<protein>
    <submittedName>
        <fullName evidence="4">Pentatricopeptide repeat-containing protein At1g31790</fullName>
    </submittedName>
</protein>